<name>A0A3P1XFU3_ECOLX</name>
<gene>
    <name evidence="1" type="ORF">EIA08_31685</name>
</gene>
<protein>
    <submittedName>
        <fullName evidence="1">Conjugal transfer protein TraG</fullName>
    </submittedName>
</protein>
<organism evidence="1 2">
    <name type="scientific">Escherichia coli</name>
    <dbReference type="NCBI Taxonomy" id="562"/>
    <lineage>
        <taxon>Bacteria</taxon>
        <taxon>Pseudomonadati</taxon>
        <taxon>Pseudomonadota</taxon>
        <taxon>Gammaproteobacteria</taxon>
        <taxon>Enterobacterales</taxon>
        <taxon>Enterobacteriaceae</taxon>
        <taxon>Escherichia</taxon>
    </lineage>
</organism>
<accession>A0A3P1XFU3</accession>
<evidence type="ECO:0000313" key="2">
    <source>
        <dbReference type="Proteomes" id="UP000271008"/>
    </source>
</evidence>
<sequence>SLSNDLSKAITNQLSQDSALTDQFSKAASQVSSDQISNTNAFKEASSKMNQATQTMAQNISTSVSTNASSNSGMSLDSKQSINLDRFSDSIRNKNFSDDDVRNFARKNGLDENAFMEKFNSYNDTFKASNQLGSQLQRTDALVAATRDFSEQKIAIDTARGETAE</sequence>
<dbReference type="Proteomes" id="UP000271008">
    <property type="component" value="Unassembled WGS sequence"/>
</dbReference>
<comment type="caution">
    <text evidence="1">The sequence shown here is derived from an EMBL/GenBank/DDBJ whole genome shotgun (WGS) entry which is preliminary data.</text>
</comment>
<feature type="non-terminal residue" evidence="1">
    <location>
        <position position="165"/>
    </location>
</feature>
<feature type="non-terminal residue" evidence="1">
    <location>
        <position position="1"/>
    </location>
</feature>
<reference evidence="1 2" key="1">
    <citation type="submission" date="2018-11" db="EMBL/GenBank/DDBJ databases">
        <title>Enterobacteriaceae from Patient.</title>
        <authorList>
            <person name="Shen C."/>
            <person name="Yang Y."/>
            <person name="Tian G."/>
        </authorList>
    </citation>
    <scope>NUCLEOTIDE SEQUENCE [LARGE SCALE GENOMIC DNA]</scope>
    <source>
        <strain evidence="1 2">GBGD28</strain>
    </source>
</reference>
<dbReference type="EMBL" id="RQTU01000668">
    <property type="protein sequence ID" value="RRD56757.1"/>
    <property type="molecule type" value="Genomic_DNA"/>
</dbReference>
<proteinExistence type="predicted"/>
<evidence type="ECO:0000313" key="1">
    <source>
        <dbReference type="EMBL" id="RRD56757.1"/>
    </source>
</evidence>
<dbReference type="AlphaFoldDB" id="A0A3P1XFU3"/>